<proteinExistence type="inferred from homology"/>
<feature type="binding site" evidence="4">
    <location>
        <position position="186"/>
    </location>
    <ligand>
        <name>substrate</name>
    </ligand>
</feature>
<gene>
    <name evidence="6" type="ORF">HMPREF0645_2289</name>
</gene>
<dbReference type="InterPro" id="IPR012341">
    <property type="entry name" value="6hp_glycosidase-like_sf"/>
</dbReference>
<feature type="binding site" evidence="4">
    <location>
        <position position="258"/>
    </location>
    <ligand>
        <name>substrate</name>
    </ligand>
</feature>
<evidence type="ECO:0000256" key="2">
    <source>
        <dbReference type="ARBA" id="ARBA00038358"/>
    </source>
</evidence>
<evidence type="ECO:0000313" key="6">
    <source>
        <dbReference type="EMBL" id="EFA43338.1"/>
    </source>
</evidence>
<dbReference type="SUPFAM" id="SSF48208">
    <property type="entry name" value="Six-hairpin glycosidases"/>
    <property type="match status" value="1"/>
</dbReference>
<dbReference type="GO" id="GO:0000272">
    <property type="term" value="P:polysaccharide catabolic process"/>
    <property type="evidence" value="ECO:0007669"/>
    <property type="project" value="TreeGrafter"/>
</dbReference>
<dbReference type="Proteomes" id="UP000003160">
    <property type="component" value="Unassembled WGS sequence"/>
</dbReference>
<organism evidence="6 7">
    <name type="scientific">Hallella bergensis DSM 17361</name>
    <dbReference type="NCBI Taxonomy" id="585502"/>
    <lineage>
        <taxon>Bacteria</taxon>
        <taxon>Pseudomonadati</taxon>
        <taxon>Bacteroidota</taxon>
        <taxon>Bacteroidia</taxon>
        <taxon>Bacteroidales</taxon>
        <taxon>Prevotellaceae</taxon>
        <taxon>Hallella</taxon>
    </lineage>
</organism>
<dbReference type="AlphaFoldDB" id="D1PZA4"/>
<dbReference type="eggNOG" id="COG4225">
    <property type="taxonomic scope" value="Bacteria"/>
</dbReference>
<dbReference type="EC" id="3.2.1.-" evidence="6"/>
<keyword evidence="5" id="KW-0732">Signal</keyword>
<evidence type="ECO:0000256" key="3">
    <source>
        <dbReference type="PIRSR" id="PIRSR610905-1"/>
    </source>
</evidence>
<evidence type="ECO:0000256" key="1">
    <source>
        <dbReference type="ARBA" id="ARBA00022801"/>
    </source>
</evidence>
<dbReference type="HOGENOM" id="CLU_027158_0_0_10"/>
<dbReference type="PANTHER" id="PTHR36845:SF1">
    <property type="entry name" value="HYDROLASE, PUTATIVE (AFU_ORTHOLOGUE AFUA_7G05090)-RELATED"/>
    <property type="match status" value="1"/>
</dbReference>
<dbReference type="PANTHER" id="PTHR36845">
    <property type="entry name" value="HYDROLASE, PUTATIVE (AFU_ORTHOLOGUE AFUA_7G05090)-RELATED"/>
    <property type="match status" value="1"/>
</dbReference>
<keyword evidence="6" id="KW-0326">Glycosidase</keyword>
<feature type="binding site" evidence="4">
    <location>
        <position position="376"/>
    </location>
    <ligand>
        <name>substrate</name>
    </ligand>
</feature>
<keyword evidence="7" id="KW-1185">Reference proteome</keyword>
<dbReference type="InterPro" id="IPR052369">
    <property type="entry name" value="UG_Glycosaminoglycan_Hydrolase"/>
</dbReference>
<protein>
    <submittedName>
        <fullName evidence="6">Glycosyl hydrolase, family 88</fullName>
        <ecNumber evidence="6">3.2.1.-</ecNumber>
    </submittedName>
</protein>
<sequence length="420" mass="48426">MNMKKKILTLFFLSSMTAVMAQPACDGHLLETKKAIENASVQLKNELNVIERSGKLLNPVTLTKDNKVFYCDYEDWRSGFFPGSLWYMYELTGDDFWAKKATVFTKSIEQAKTLTWHHDIGFIIDCSYGNQMRLYPEGYTEGREAMIEAAKSLATRFRPTVGIIQSWNVDRGWQSQRGWECPVIIDNMMNLELLFKATELTRDSLYYKVAVSHADRTLKEQFRPDGSCYHVVDYSLKDGHVRHRHTAQGYAHESIWSRGQAWAIYGYTMCFRYTRDQRYLDQAIKTFKMMKNHPAMPADAIPYWDMSTPKIPNEPRDVSSASCIASALYELCTYDLQNSNEYKAYADKIMTSLASPAYTAKQGENGNFILMHSVGSIPHNNEIDKPLNYADYYYLEALVRKANLELYFQKMLNCGKKCGH</sequence>
<evidence type="ECO:0000256" key="5">
    <source>
        <dbReference type="SAM" id="SignalP"/>
    </source>
</evidence>
<reference evidence="6 7" key="1">
    <citation type="submission" date="2009-10" db="EMBL/GenBank/DDBJ databases">
        <authorList>
            <person name="Qin X."/>
            <person name="Bachman B."/>
            <person name="Battles P."/>
            <person name="Bell A."/>
            <person name="Bess C."/>
            <person name="Bickham C."/>
            <person name="Chaboub L."/>
            <person name="Chen D."/>
            <person name="Coyle M."/>
            <person name="Deiros D.R."/>
            <person name="Dinh H."/>
            <person name="Forbes L."/>
            <person name="Fowler G."/>
            <person name="Francisco L."/>
            <person name="Fu Q."/>
            <person name="Gubbala S."/>
            <person name="Hale W."/>
            <person name="Han Y."/>
            <person name="Hemphill L."/>
            <person name="Highlander S.K."/>
            <person name="Hirani K."/>
            <person name="Hogues M."/>
            <person name="Jackson L."/>
            <person name="Jakkamsetti A."/>
            <person name="Javaid M."/>
            <person name="Jiang H."/>
            <person name="Korchina V."/>
            <person name="Kovar C."/>
            <person name="Lara F."/>
            <person name="Lee S."/>
            <person name="Mata R."/>
            <person name="Mathew T."/>
            <person name="Moen C."/>
            <person name="Morales K."/>
            <person name="Munidasa M."/>
            <person name="Nazareth L."/>
            <person name="Ngo R."/>
            <person name="Nguyen L."/>
            <person name="Okwuonu G."/>
            <person name="Ongeri F."/>
            <person name="Patil S."/>
            <person name="Petrosino J."/>
            <person name="Pham C."/>
            <person name="Pham P."/>
            <person name="Pu L.-L."/>
            <person name="Puazo M."/>
            <person name="Raj R."/>
            <person name="Reid J."/>
            <person name="Rouhana J."/>
            <person name="Saada N."/>
            <person name="Shang Y."/>
            <person name="Simmons D."/>
            <person name="Thornton R."/>
            <person name="Warren J."/>
            <person name="Weissenberger G."/>
            <person name="Zhang J."/>
            <person name="Zhang L."/>
            <person name="Zhou C."/>
            <person name="Zhu D."/>
            <person name="Muzny D."/>
            <person name="Worley K."/>
            <person name="Gibbs R."/>
        </authorList>
    </citation>
    <scope>NUCLEOTIDE SEQUENCE [LARGE SCALE GENOMIC DNA]</scope>
    <source>
        <strain evidence="6 7">DSM 17361</strain>
    </source>
</reference>
<dbReference type="EMBL" id="ACKS01000082">
    <property type="protein sequence ID" value="EFA43338.1"/>
    <property type="molecule type" value="Genomic_DNA"/>
</dbReference>
<dbReference type="Pfam" id="PF07470">
    <property type="entry name" value="Glyco_hydro_88"/>
    <property type="match status" value="1"/>
</dbReference>
<dbReference type="InterPro" id="IPR008928">
    <property type="entry name" value="6-hairpin_glycosidase_sf"/>
</dbReference>
<feature type="active site" description="Nucleophile" evidence="3">
    <location>
        <position position="119"/>
    </location>
</feature>
<name>D1PZA4_9BACT</name>
<dbReference type="OrthoDB" id="428577at2"/>
<evidence type="ECO:0000256" key="4">
    <source>
        <dbReference type="PIRSR" id="PIRSR610905-2"/>
    </source>
</evidence>
<feature type="active site" description="Proton donor" evidence="3">
    <location>
        <position position="186"/>
    </location>
</feature>
<dbReference type="GO" id="GO:0052757">
    <property type="term" value="F:chondroitin hydrolase activity"/>
    <property type="evidence" value="ECO:0007669"/>
    <property type="project" value="TreeGrafter"/>
</dbReference>
<dbReference type="InterPro" id="IPR010905">
    <property type="entry name" value="Glyco_hydro_88"/>
</dbReference>
<feature type="binding site" evidence="4">
    <location>
        <position position="119"/>
    </location>
    <ligand>
        <name>substrate</name>
    </ligand>
</feature>
<feature type="chain" id="PRO_5003026783" evidence="5">
    <location>
        <begin position="22"/>
        <end position="420"/>
    </location>
</feature>
<accession>D1PZA4</accession>
<feature type="binding site" evidence="4">
    <location>
        <position position="246"/>
    </location>
    <ligand>
        <name>substrate</name>
    </ligand>
</feature>
<dbReference type="Gene3D" id="1.50.10.10">
    <property type="match status" value="1"/>
</dbReference>
<feature type="binding site" evidence="4">
    <location>
        <position position="262"/>
    </location>
    <ligand>
        <name>substrate</name>
    </ligand>
</feature>
<evidence type="ECO:0000313" key="7">
    <source>
        <dbReference type="Proteomes" id="UP000003160"/>
    </source>
</evidence>
<comment type="caution">
    <text evidence="6">The sequence shown here is derived from an EMBL/GenBank/DDBJ whole genome shotgun (WGS) entry which is preliminary data.</text>
</comment>
<comment type="similarity">
    <text evidence="2">Belongs to the glycosyl hydrolase 88 family.</text>
</comment>
<feature type="signal peptide" evidence="5">
    <location>
        <begin position="1"/>
        <end position="21"/>
    </location>
</feature>
<keyword evidence="1 6" id="KW-0378">Hydrolase</keyword>